<evidence type="ECO:0000256" key="1">
    <source>
        <dbReference type="ARBA" id="ARBA00007343"/>
    </source>
</evidence>
<dbReference type="SMART" id="SM00408">
    <property type="entry name" value="IGc2"/>
    <property type="match status" value="2"/>
</dbReference>
<dbReference type="GO" id="GO:0016020">
    <property type="term" value="C:membrane"/>
    <property type="evidence" value="ECO:0007669"/>
    <property type="project" value="InterPro"/>
</dbReference>
<dbReference type="InterPro" id="IPR003598">
    <property type="entry name" value="Ig_sub2"/>
</dbReference>
<evidence type="ECO:0000256" key="5">
    <source>
        <dbReference type="SAM" id="MobiDB-lite"/>
    </source>
</evidence>
<comment type="caution">
    <text evidence="4">Lacks conserved residue(s) required for the propagation of feature annotation.</text>
</comment>
<feature type="transmembrane region" description="Helical" evidence="6">
    <location>
        <begin position="1136"/>
        <end position="1161"/>
    </location>
</feature>
<dbReference type="SMART" id="SM00409">
    <property type="entry name" value="IG"/>
    <property type="match status" value="2"/>
</dbReference>
<feature type="domain" description="G-protein coupled receptors family 2 profile 1" evidence="9">
    <location>
        <begin position="656"/>
        <end position="743"/>
    </location>
</feature>
<feature type="compositionally biased region" description="Low complexity" evidence="5">
    <location>
        <begin position="909"/>
        <end position="928"/>
    </location>
</feature>
<protein>
    <submittedName>
        <fullName evidence="11">Uncharacterized protein</fullName>
    </submittedName>
</protein>
<feature type="region of interest" description="Disordered" evidence="5">
    <location>
        <begin position="1402"/>
        <end position="1449"/>
    </location>
</feature>
<feature type="transmembrane region" description="Helical" evidence="6">
    <location>
        <begin position="1221"/>
        <end position="1241"/>
    </location>
</feature>
<keyword evidence="6" id="KW-0812">Transmembrane</keyword>
<feature type="transmembrane region" description="Helical" evidence="6">
    <location>
        <begin position="1294"/>
        <end position="1316"/>
    </location>
</feature>
<feature type="domain" description="EGF-like" evidence="8">
    <location>
        <begin position="291"/>
        <end position="331"/>
    </location>
</feature>
<evidence type="ECO:0000256" key="2">
    <source>
        <dbReference type="ARBA" id="ARBA00023157"/>
    </source>
</evidence>
<dbReference type="PANTHER" id="PTHR45813:SF8">
    <property type="entry name" value="IG-LIKE DOMAIN-CONTAINING PROTEIN"/>
    <property type="match status" value="1"/>
</dbReference>
<accession>A0A8S1DS20</accession>
<feature type="domain" description="EGF-like" evidence="8">
    <location>
        <begin position="252"/>
        <end position="290"/>
    </location>
</feature>
<evidence type="ECO:0000313" key="12">
    <source>
        <dbReference type="Proteomes" id="UP000494165"/>
    </source>
</evidence>
<organism evidence="11 12">
    <name type="scientific">Cloeon dipterum</name>
    <dbReference type="NCBI Taxonomy" id="197152"/>
    <lineage>
        <taxon>Eukaryota</taxon>
        <taxon>Metazoa</taxon>
        <taxon>Ecdysozoa</taxon>
        <taxon>Arthropoda</taxon>
        <taxon>Hexapoda</taxon>
        <taxon>Insecta</taxon>
        <taxon>Pterygota</taxon>
        <taxon>Palaeoptera</taxon>
        <taxon>Ephemeroptera</taxon>
        <taxon>Pisciforma</taxon>
        <taxon>Baetidae</taxon>
        <taxon>Cloeon</taxon>
    </lineage>
</organism>
<dbReference type="InterPro" id="IPR036179">
    <property type="entry name" value="Ig-like_dom_sf"/>
</dbReference>
<dbReference type="SMART" id="SM00008">
    <property type="entry name" value="HormR"/>
    <property type="match status" value="1"/>
</dbReference>
<keyword evidence="6" id="KW-1133">Transmembrane helix</keyword>
<dbReference type="InterPro" id="IPR000742">
    <property type="entry name" value="EGF"/>
</dbReference>
<dbReference type="InterPro" id="IPR013783">
    <property type="entry name" value="Ig-like_fold"/>
</dbReference>
<feature type="transmembrane region" description="Helical" evidence="6">
    <location>
        <begin position="1182"/>
        <end position="1201"/>
    </location>
</feature>
<dbReference type="InterPro" id="IPR036445">
    <property type="entry name" value="GPCR_2_extracell_dom_sf"/>
</dbReference>
<feature type="disulfide bond" evidence="4">
    <location>
        <begin position="261"/>
        <end position="278"/>
    </location>
</feature>
<keyword evidence="3" id="KW-0325">Glycoprotein</keyword>
<reference evidence="11 12" key="1">
    <citation type="submission" date="2020-04" db="EMBL/GenBank/DDBJ databases">
        <authorList>
            <person name="Alioto T."/>
            <person name="Alioto T."/>
            <person name="Gomez Garrido J."/>
        </authorList>
    </citation>
    <scope>NUCLEOTIDE SEQUENCE [LARGE SCALE GENOMIC DNA]</scope>
</reference>
<dbReference type="OrthoDB" id="6138650at2759"/>
<dbReference type="PROSITE" id="PS50026">
    <property type="entry name" value="EGF_3"/>
    <property type="match status" value="2"/>
</dbReference>
<dbReference type="GO" id="GO:0007189">
    <property type="term" value="P:adenylate cyclase-activating G protein-coupled receptor signaling pathway"/>
    <property type="evidence" value="ECO:0007669"/>
    <property type="project" value="TreeGrafter"/>
</dbReference>
<evidence type="ECO:0000259" key="8">
    <source>
        <dbReference type="PROSITE" id="PS50026"/>
    </source>
</evidence>
<dbReference type="GO" id="GO:0004930">
    <property type="term" value="F:G protein-coupled receptor activity"/>
    <property type="evidence" value="ECO:0007669"/>
    <property type="project" value="InterPro"/>
</dbReference>
<evidence type="ECO:0000313" key="11">
    <source>
        <dbReference type="EMBL" id="CAB3385320.1"/>
    </source>
</evidence>
<dbReference type="PANTHER" id="PTHR45813">
    <property type="entry name" value="IG-LIKE DOMAIN-CONTAINING PROTEIN"/>
    <property type="match status" value="1"/>
</dbReference>
<dbReference type="PROSITE" id="PS01180">
    <property type="entry name" value="CUB"/>
    <property type="match status" value="1"/>
</dbReference>
<dbReference type="InterPro" id="IPR001879">
    <property type="entry name" value="GPCR_2_extracellular_dom"/>
</dbReference>
<dbReference type="SUPFAM" id="SSF111418">
    <property type="entry name" value="Hormone receptor domain"/>
    <property type="match status" value="1"/>
</dbReference>
<feature type="compositionally biased region" description="Basic and acidic residues" evidence="5">
    <location>
        <begin position="1406"/>
        <end position="1416"/>
    </location>
</feature>
<comment type="similarity">
    <text evidence="1">Belongs to the G-protein coupled receptor 2 family. Adhesion G-protein coupled receptor (ADGR) subfamily.</text>
</comment>
<dbReference type="PROSITE" id="PS50835">
    <property type="entry name" value="IG_LIKE"/>
    <property type="match status" value="2"/>
</dbReference>
<dbReference type="InterPro" id="IPR007110">
    <property type="entry name" value="Ig-like_dom"/>
</dbReference>
<feature type="domain" description="CUB" evidence="7">
    <location>
        <begin position="113"/>
        <end position="166"/>
    </location>
</feature>
<comment type="caution">
    <text evidence="11">The sequence shown here is derived from an EMBL/GenBank/DDBJ whole genome shotgun (WGS) entry which is preliminary data.</text>
</comment>
<evidence type="ECO:0000256" key="6">
    <source>
        <dbReference type="SAM" id="Phobius"/>
    </source>
</evidence>
<dbReference type="InterPro" id="IPR000859">
    <property type="entry name" value="CUB_dom"/>
</dbReference>
<keyword evidence="12" id="KW-1185">Reference proteome</keyword>
<sequence>RYTGPGGACNCQHANNNISRRASSRGPSSESSWVAALTISPGPALRAVSLFCGASEEGPVPAQEPNHTTCTTHTTTFQKEASMSVTRLTPFVFVLLLYGGAHASHPPKQTGPCSWLIDTMLRPAGVLHTPNFPHRFPTPAKCRWVLNTPQSPDMNTIIWFTQIYLLTGLKITEQLEESASGLGGSRVLLDTSAHAQMLNYTWVRTSMPYLIVELSLDQLEGNHVRTRDNLLDVFGFNITYELVPADKDTQQLSKRCSVVECSYAGDCLADASFTNYGCVCYNGFSGDQCQFGPLCNAELNPCLNGGVCRHMTVDAVLCTCIDSRFYGPLCEFSNVTADCERGGLCEAQCPFDANPQTACKCGLGQPVSADRARYETTIELMNKTHSRASPSSVAAAVNPLDEVIAGKLSKFLRSTNLTRVEDVKVVKIIPGVSLTFSFISAKNEKVLLAMDSLIQKGRLGPFELKKTSAREHKKEPALFLESVRVNHERILHVGDEFIVSCLAQGSTDMEFRWFKDGIPVNETLALRDMEQTLLERDSRDMYTALLRVSSATPLDEGNYTCQVVDRGMQQCKSLYIEVASPPIVSISPMSVTLSKGENLTIFCMSSNDKRSEKFGYNWTKNNALLPTNAGREMMEDLHPDGSLLRIYHAHSSATYACHVHSSAGSSSAKIEVSVTSPEIIPLCRGESLLGVQWPHTTPGQVAMQPCPVQQHWSVRAARRTCFLYEPGVARWQVPDFSECTSAKFDTIRKKFRLYTLGYSATTPESTLRSVLIFLDSHKNLLPGEGEPVLDLLTEVHDFLRTRPHSRPPAQIIATCRAACQALNMLLEHSKSLVKPARVGQLQQLMRKQSLLWGSHLGAPSSAHLDLSSVLLDIARLTTTGIYKLRYPLRPFDYPGWFTDKLDVRIQAPSVSNTSSGASSNKKSAATTTRGQQVQLAPADANVTIAVIIYRSFTNFLPERYISRLRDGDSVELQLNSRVLTIAATRGLREEANLLDVELELESRPTSIAPSERRHWNATCASFSGKSWLVDACQVTFESDNVTRCRCLGSGTYAAMLAMHAPHKSSSARSPQLPVAAGCAFCLVLSAVCCVLLTAHVCLRNSCLVFLKLQAAGAVLGATSVFLIASTALVPRGWSSVLTTVLEGCLLVGLSSPLSTLMLVYAEVVQMRPSTEVASIKHLRQTVVSVITGLPVVAVFCSHLAHSATSQNSQSALLLTAGTARFNIFIACSLGMTVIFIVVHGATTRRLQLLEKQNSGKNKAITRRIGLLKRASAIFSALVSVIIASLLHINLPNRTYQFVFSLSCVVLGVTLIVSYVIKSETPLKLKDLIQAKKKKQKQKKEDGAPEFSSESLDSPLRLFLRPDVTHGNESGNPGVVLDAEEVLANNSIAATPLDEGRELLPVGHSAGRRESPSRPGRDCQSGTVETYVQPDAEPERFSPKQPTPTPQPQPARCFIQGEGLVVQVCVEPEPLNGYVPMAPKQVSRAIPVAPPCVPDITFSCTGSSKMCPPRAPEPIEGLPYLNLSPNGKKSTPPRVTFSGCDSVQEVDLPSPPPPPLLVGAESKERKQPDGREISHQDNVEGMLDRISHDLDYLLSRNAGPTEAAAPVVSKVPLRSALKKSSAGKSVKIREPTSIIFISSDSCDP</sequence>
<feature type="transmembrane region" description="Helical" evidence="6">
    <location>
        <begin position="1110"/>
        <end position="1130"/>
    </location>
</feature>
<feature type="region of interest" description="Disordered" evidence="5">
    <location>
        <begin position="909"/>
        <end position="932"/>
    </location>
</feature>
<dbReference type="InterPro" id="IPR051587">
    <property type="entry name" value="Adhesion_GPCR"/>
</dbReference>
<dbReference type="InterPro" id="IPR003599">
    <property type="entry name" value="Ig_sub"/>
</dbReference>
<dbReference type="Proteomes" id="UP000494165">
    <property type="component" value="Unassembled WGS sequence"/>
</dbReference>
<dbReference type="Pfam" id="PF13927">
    <property type="entry name" value="Ig_3"/>
    <property type="match status" value="1"/>
</dbReference>
<dbReference type="SMART" id="SM00181">
    <property type="entry name" value="EGF"/>
    <property type="match status" value="2"/>
</dbReference>
<dbReference type="Gene3D" id="4.10.1240.10">
    <property type="entry name" value="GPCR, family 2, extracellular hormone receptor domain"/>
    <property type="match status" value="1"/>
</dbReference>
<keyword evidence="4" id="KW-0245">EGF-like domain</keyword>
<name>A0A8S1DS20_9INSE</name>
<evidence type="ECO:0000259" key="9">
    <source>
        <dbReference type="PROSITE" id="PS50227"/>
    </source>
</evidence>
<feature type="non-terminal residue" evidence="11">
    <location>
        <position position="1643"/>
    </location>
</feature>
<feature type="domain" description="Ig-like" evidence="10">
    <location>
        <begin position="476"/>
        <end position="575"/>
    </location>
</feature>
<keyword evidence="6" id="KW-0472">Membrane</keyword>
<dbReference type="Gene3D" id="2.60.220.50">
    <property type="match status" value="1"/>
</dbReference>
<proteinExistence type="inferred from homology"/>
<feature type="region of interest" description="Disordered" evidence="5">
    <location>
        <begin position="1523"/>
        <end position="1574"/>
    </location>
</feature>
<dbReference type="PROSITE" id="PS01186">
    <property type="entry name" value="EGF_2"/>
    <property type="match status" value="1"/>
</dbReference>
<dbReference type="EMBL" id="CADEPI010000405">
    <property type="protein sequence ID" value="CAB3385320.1"/>
    <property type="molecule type" value="Genomic_DNA"/>
</dbReference>
<feature type="compositionally biased region" description="Basic and acidic residues" evidence="5">
    <location>
        <begin position="1560"/>
        <end position="1574"/>
    </location>
</feature>
<dbReference type="PROSITE" id="PS00022">
    <property type="entry name" value="EGF_1"/>
    <property type="match status" value="1"/>
</dbReference>
<dbReference type="SUPFAM" id="SSF57196">
    <property type="entry name" value="EGF/Laminin"/>
    <property type="match status" value="1"/>
</dbReference>
<evidence type="ECO:0000256" key="4">
    <source>
        <dbReference type="PROSITE-ProRule" id="PRU00076"/>
    </source>
</evidence>
<evidence type="ECO:0000259" key="7">
    <source>
        <dbReference type="PROSITE" id="PS01180"/>
    </source>
</evidence>
<feature type="disulfide bond" evidence="4">
    <location>
        <begin position="280"/>
        <end position="289"/>
    </location>
</feature>
<dbReference type="InterPro" id="IPR046338">
    <property type="entry name" value="GAIN_dom_sf"/>
</dbReference>
<keyword evidence="2 4" id="KW-1015">Disulfide bond</keyword>
<feature type="transmembrane region" description="Helical" evidence="6">
    <location>
        <begin position="1266"/>
        <end position="1288"/>
    </location>
</feature>
<feature type="domain" description="Ig-like" evidence="10">
    <location>
        <begin position="582"/>
        <end position="673"/>
    </location>
</feature>
<dbReference type="Gene3D" id="2.10.25.10">
    <property type="entry name" value="Laminin"/>
    <property type="match status" value="1"/>
</dbReference>
<feature type="transmembrane region" description="Helical" evidence="6">
    <location>
        <begin position="1074"/>
        <end position="1098"/>
    </location>
</feature>
<dbReference type="SUPFAM" id="SSF48726">
    <property type="entry name" value="Immunoglobulin"/>
    <property type="match status" value="2"/>
</dbReference>
<gene>
    <name evidence="11" type="ORF">CLODIP_2_CD04835</name>
</gene>
<dbReference type="Gene3D" id="2.60.40.10">
    <property type="entry name" value="Immunoglobulins"/>
    <property type="match status" value="2"/>
</dbReference>
<evidence type="ECO:0000256" key="3">
    <source>
        <dbReference type="ARBA" id="ARBA00023180"/>
    </source>
</evidence>
<dbReference type="PROSITE" id="PS50227">
    <property type="entry name" value="G_PROTEIN_RECEP_F2_3"/>
    <property type="match status" value="1"/>
</dbReference>
<evidence type="ECO:0000259" key="10">
    <source>
        <dbReference type="PROSITE" id="PS50835"/>
    </source>
</evidence>